<proteinExistence type="predicted"/>
<evidence type="ECO:0000313" key="3">
    <source>
        <dbReference type="EMBL" id="MEK7952568.1"/>
    </source>
</evidence>
<reference evidence="3 4" key="1">
    <citation type="submission" date="2024-04" db="EMBL/GenBank/DDBJ databases">
        <title>Luteolibacter sp. isolated from soil.</title>
        <authorList>
            <person name="An J."/>
        </authorList>
    </citation>
    <scope>NUCLEOTIDE SEQUENCE [LARGE SCALE GENOMIC DNA]</scope>
    <source>
        <strain evidence="3 4">Y139</strain>
    </source>
</reference>
<organism evidence="3 4">
    <name type="scientific">Luteolibacter soli</name>
    <dbReference type="NCBI Taxonomy" id="3135280"/>
    <lineage>
        <taxon>Bacteria</taxon>
        <taxon>Pseudomonadati</taxon>
        <taxon>Verrucomicrobiota</taxon>
        <taxon>Verrucomicrobiia</taxon>
        <taxon>Verrucomicrobiales</taxon>
        <taxon>Verrucomicrobiaceae</taxon>
        <taxon>Luteolibacter</taxon>
    </lineage>
</organism>
<protein>
    <recommendedName>
        <fullName evidence="5">PEP-CTERM protein-sorting domain-containing protein</fullName>
    </recommendedName>
</protein>
<keyword evidence="1" id="KW-1133">Transmembrane helix</keyword>
<name>A0ABU9AYD9_9BACT</name>
<evidence type="ECO:0008006" key="5">
    <source>
        <dbReference type="Google" id="ProtNLM"/>
    </source>
</evidence>
<evidence type="ECO:0000256" key="2">
    <source>
        <dbReference type="SAM" id="SignalP"/>
    </source>
</evidence>
<evidence type="ECO:0000256" key="1">
    <source>
        <dbReference type="SAM" id="Phobius"/>
    </source>
</evidence>
<sequence>MKPQTLPFLALAVLGTLPVASAASGIFGTGTVLGVNGTKTLYATTLLNDNRHVPINVTAPTLDLDGIPSSVGTFNPTVGDTLVLRGGDVLTFKNGTDNITGAVLNYRIDGGSFQTFNLTFNENNVNGAGGDQRWYGEGANVNLLTGLSNGDHTLQVFYTAPFTFTGGSGTHTINNSTANYAFNFTVVPEPAAALLGSFGLLALLRRRK</sequence>
<feature type="signal peptide" evidence="2">
    <location>
        <begin position="1"/>
        <end position="22"/>
    </location>
</feature>
<feature type="chain" id="PRO_5046827764" description="PEP-CTERM protein-sorting domain-containing protein" evidence="2">
    <location>
        <begin position="23"/>
        <end position="208"/>
    </location>
</feature>
<gene>
    <name evidence="3" type="ORF">WKV53_18790</name>
</gene>
<keyword evidence="1" id="KW-0472">Membrane</keyword>
<dbReference type="EMBL" id="JBBUKT010000008">
    <property type="protein sequence ID" value="MEK7952568.1"/>
    <property type="molecule type" value="Genomic_DNA"/>
</dbReference>
<accession>A0ABU9AYD9</accession>
<keyword evidence="4" id="KW-1185">Reference proteome</keyword>
<dbReference type="Proteomes" id="UP001371305">
    <property type="component" value="Unassembled WGS sequence"/>
</dbReference>
<keyword evidence="2" id="KW-0732">Signal</keyword>
<feature type="transmembrane region" description="Helical" evidence="1">
    <location>
        <begin position="180"/>
        <end position="204"/>
    </location>
</feature>
<evidence type="ECO:0000313" key="4">
    <source>
        <dbReference type="Proteomes" id="UP001371305"/>
    </source>
</evidence>
<keyword evidence="1" id="KW-0812">Transmembrane</keyword>
<dbReference type="RefSeq" id="WP_341406325.1">
    <property type="nucleotide sequence ID" value="NZ_JBBUKT010000008.1"/>
</dbReference>
<comment type="caution">
    <text evidence="3">The sequence shown here is derived from an EMBL/GenBank/DDBJ whole genome shotgun (WGS) entry which is preliminary data.</text>
</comment>